<keyword evidence="5 9" id="KW-0472">Membrane</keyword>
<dbReference type="Pfam" id="PF00003">
    <property type="entry name" value="7tm_3"/>
    <property type="match status" value="1"/>
</dbReference>
<evidence type="ECO:0000256" key="4">
    <source>
        <dbReference type="ARBA" id="ARBA00023040"/>
    </source>
</evidence>
<dbReference type="CDD" id="cd15047">
    <property type="entry name" value="7tmC_GABA-B-like"/>
    <property type="match status" value="1"/>
</dbReference>
<evidence type="ECO:0000259" key="10">
    <source>
        <dbReference type="PROSITE" id="PS50259"/>
    </source>
</evidence>
<dbReference type="PRINTS" id="PR01176">
    <property type="entry name" value="GABABRECEPTR"/>
</dbReference>
<accession>A0ABM1DVV7</accession>
<keyword evidence="3 9" id="KW-1133">Transmembrane helix</keyword>
<evidence type="ECO:0000256" key="6">
    <source>
        <dbReference type="ARBA" id="ARBA00023170"/>
    </source>
</evidence>
<evidence type="ECO:0000256" key="9">
    <source>
        <dbReference type="SAM" id="Phobius"/>
    </source>
</evidence>
<feature type="transmembrane region" description="Helical" evidence="9">
    <location>
        <begin position="236"/>
        <end position="258"/>
    </location>
</feature>
<evidence type="ECO:0000256" key="7">
    <source>
        <dbReference type="ARBA" id="ARBA00023180"/>
    </source>
</evidence>
<dbReference type="InterPro" id="IPR017978">
    <property type="entry name" value="GPCR_3_C"/>
</dbReference>
<evidence type="ECO:0000256" key="5">
    <source>
        <dbReference type="ARBA" id="ARBA00023136"/>
    </source>
</evidence>
<dbReference type="Proteomes" id="UP000695022">
    <property type="component" value="Unplaced"/>
</dbReference>
<reference evidence="12" key="1">
    <citation type="submission" date="2025-08" db="UniProtKB">
        <authorList>
            <consortium name="RefSeq"/>
        </authorList>
    </citation>
    <scope>IDENTIFICATION</scope>
</reference>
<dbReference type="InterPro" id="IPR002455">
    <property type="entry name" value="GPCR3_GABA-B"/>
</dbReference>
<evidence type="ECO:0000256" key="8">
    <source>
        <dbReference type="ARBA" id="ARBA00023224"/>
    </source>
</evidence>
<name>A0ABM1DVV7_PRICU</name>
<gene>
    <name evidence="12" type="primary">LOC106806598</name>
</gene>
<feature type="domain" description="G-protein coupled receptors family 3 profile" evidence="10">
    <location>
        <begin position="115"/>
        <end position="229"/>
    </location>
</feature>
<evidence type="ECO:0000313" key="12">
    <source>
        <dbReference type="RefSeq" id="XP_014664078.1"/>
    </source>
</evidence>
<dbReference type="PANTHER" id="PTHR10519:SF46">
    <property type="entry name" value="METABOTROPIC GABA-B RECEPTOR SUBTYPE 3, ISOFORM A"/>
    <property type="match status" value="1"/>
</dbReference>
<feature type="transmembrane region" description="Helical" evidence="9">
    <location>
        <begin position="114"/>
        <end position="135"/>
    </location>
</feature>
<organism evidence="11 12">
    <name type="scientific">Priapulus caudatus</name>
    <name type="common">Priapulid worm</name>
    <dbReference type="NCBI Taxonomy" id="37621"/>
    <lineage>
        <taxon>Eukaryota</taxon>
        <taxon>Metazoa</taxon>
        <taxon>Ecdysozoa</taxon>
        <taxon>Scalidophora</taxon>
        <taxon>Priapulida</taxon>
        <taxon>Priapulimorpha</taxon>
        <taxon>Priapulimorphida</taxon>
        <taxon>Priapulidae</taxon>
        <taxon>Priapulus</taxon>
    </lineage>
</organism>
<keyword evidence="8" id="KW-0807">Transducer</keyword>
<dbReference type="PROSITE" id="PS50259">
    <property type="entry name" value="G_PROTEIN_RECEP_F3_4"/>
    <property type="match status" value="1"/>
</dbReference>
<dbReference type="RefSeq" id="XP_014664078.1">
    <property type="nucleotide sequence ID" value="XM_014808592.1"/>
</dbReference>
<dbReference type="SUPFAM" id="SSF81665">
    <property type="entry name" value="Calcium ATPase, transmembrane domain M"/>
    <property type="match status" value="1"/>
</dbReference>
<dbReference type="PANTHER" id="PTHR10519">
    <property type="entry name" value="GABA-B RECEPTOR"/>
    <property type="match status" value="1"/>
</dbReference>
<evidence type="ECO:0000256" key="2">
    <source>
        <dbReference type="ARBA" id="ARBA00022692"/>
    </source>
</evidence>
<comment type="subcellular location">
    <subcellularLocation>
        <location evidence="1">Membrane</location>
        <topology evidence="1">Multi-pass membrane protein</topology>
    </subcellularLocation>
</comment>
<sequence length="270" mass="30216">MQIAHLKSKQFHSQNYAVFIPKKDQCDICVSYKHGNIDEETYNAHIRAKDQARDEKARDKASAMKQVTHSEWMKLDGMYFTSIRPGKKAGYPTVHDLRGLEYRSDGQAIKDSKLIAMVGVLLMMNMTVLILQLIIDPPHIDTISARPIVSPHDSDVINQYLIDTCSSKNEVYFMAALYIIQGVLLFGGCFLAYETRKVKVEALNDSQLIGTCIYNAVVLSFMGVAITFILPDNPPVKYGLVSSFIIGGTTFTAFLLFLPKNVPPKFGKDP</sequence>
<evidence type="ECO:0000256" key="3">
    <source>
        <dbReference type="ARBA" id="ARBA00022989"/>
    </source>
</evidence>
<protein>
    <submittedName>
        <fullName evidence="12">Gamma-aminobutyric acid type B receptor subunit 2-like</fullName>
    </submittedName>
</protein>
<dbReference type="InterPro" id="IPR023298">
    <property type="entry name" value="ATPase_P-typ_TM_dom_sf"/>
</dbReference>
<keyword evidence="4" id="KW-0297">G-protein coupled receptor</keyword>
<feature type="transmembrane region" description="Helical" evidence="9">
    <location>
        <begin position="171"/>
        <end position="193"/>
    </location>
</feature>
<feature type="transmembrane region" description="Helical" evidence="9">
    <location>
        <begin position="213"/>
        <end position="230"/>
    </location>
</feature>
<dbReference type="GeneID" id="106806598"/>
<keyword evidence="6" id="KW-0675">Receptor</keyword>
<keyword evidence="7" id="KW-0325">Glycoprotein</keyword>
<evidence type="ECO:0000313" key="11">
    <source>
        <dbReference type="Proteomes" id="UP000695022"/>
    </source>
</evidence>
<proteinExistence type="predicted"/>
<evidence type="ECO:0000256" key="1">
    <source>
        <dbReference type="ARBA" id="ARBA00004141"/>
    </source>
</evidence>
<keyword evidence="2 9" id="KW-0812">Transmembrane</keyword>
<keyword evidence="11" id="KW-1185">Reference proteome</keyword>